<feature type="non-terminal residue" evidence="2">
    <location>
        <position position="144"/>
    </location>
</feature>
<evidence type="ECO:0000313" key="2">
    <source>
        <dbReference type="EMBL" id="GFO27196.1"/>
    </source>
</evidence>
<dbReference type="EMBL" id="BLXT01005892">
    <property type="protein sequence ID" value="GFO27196.1"/>
    <property type="molecule type" value="Genomic_DNA"/>
</dbReference>
<organism evidence="2 3">
    <name type="scientific">Plakobranchus ocellatus</name>
    <dbReference type="NCBI Taxonomy" id="259542"/>
    <lineage>
        <taxon>Eukaryota</taxon>
        <taxon>Metazoa</taxon>
        <taxon>Spiralia</taxon>
        <taxon>Lophotrochozoa</taxon>
        <taxon>Mollusca</taxon>
        <taxon>Gastropoda</taxon>
        <taxon>Heterobranchia</taxon>
        <taxon>Euthyneura</taxon>
        <taxon>Panpulmonata</taxon>
        <taxon>Sacoglossa</taxon>
        <taxon>Placobranchoidea</taxon>
        <taxon>Plakobranchidae</taxon>
        <taxon>Plakobranchus</taxon>
    </lineage>
</organism>
<sequence>MIAKKRKGNKRSTYIAVGIIVVIVIIIIAALAYKSNDSSEPTAEAYNGIVPWDCFPEAQGNPLLVNEAACKLRGCKYDSDISNDKSPACSFQDKGYRLRVKDISHTERGFVARLEQVGSAPFGGDVTQWIFRFEERGDNVARFT</sequence>
<name>A0AAV4C777_9GAST</name>
<feature type="transmembrane region" description="Helical" evidence="1">
    <location>
        <begin position="12"/>
        <end position="33"/>
    </location>
</feature>
<dbReference type="AlphaFoldDB" id="A0AAV4C777"/>
<keyword evidence="1" id="KW-0472">Membrane</keyword>
<reference evidence="2 3" key="1">
    <citation type="journal article" date="2021" name="Elife">
        <title>Chloroplast acquisition without the gene transfer in kleptoplastic sea slugs, Plakobranchus ocellatus.</title>
        <authorList>
            <person name="Maeda T."/>
            <person name="Takahashi S."/>
            <person name="Yoshida T."/>
            <person name="Shimamura S."/>
            <person name="Takaki Y."/>
            <person name="Nagai Y."/>
            <person name="Toyoda A."/>
            <person name="Suzuki Y."/>
            <person name="Arimoto A."/>
            <person name="Ishii H."/>
            <person name="Satoh N."/>
            <person name="Nishiyama T."/>
            <person name="Hasebe M."/>
            <person name="Maruyama T."/>
            <person name="Minagawa J."/>
            <person name="Obokata J."/>
            <person name="Shigenobu S."/>
        </authorList>
    </citation>
    <scope>NUCLEOTIDE SEQUENCE [LARGE SCALE GENOMIC DNA]</scope>
</reference>
<keyword evidence="3" id="KW-1185">Reference proteome</keyword>
<accession>A0AAV4C777</accession>
<dbReference type="Proteomes" id="UP000735302">
    <property type="component" value="Unassembled WGS sequence"/>
</dbReference>
<gene>
    <name evidence="2" type="ORF">PoB_005370100</name>
</gene>
<evidence type="ECO:0000313" key="3">
    <source>
        <dbReference type="Proteomes" id="UP000735302"/>
    </source>
</evidence>
<keyword evidence="1" id="KW-1133">Transmembrane helix</keyword>
<protein>
    <submittedName>
        <fullName evidence="2">Maltase-glucoamylase, intestinal</fullName>
    </submittedName>
</protein>
<evidence type="ECO:0000256" key="1">
    <source>
        <dbReference type="SAM" id="Phobius"/>
    </source>
</evidence>
<proteinExistence type="predicted"/>
<comment type="caution">
    <text evidence="2">The sequence shown here is derived from an EMBL/GenBank/DDBJ whole genome shotgun (WGS) entry which is preliminary data.</text>
</comment>
<keyword evidence="1" id="KW-0812">Transmembrane</keyword>